<feature type="domain" description="Xaa-Pro dipeptidyl-peptidase C-terminal" evidence="2">
    <location>
        <begin position="317"/>
        <end position="582"/>
    </location>
</feature>
<keyword evidence="4" id="KW-1185">Reference proteome</keyword>
<dbReference type="InterPro" id="IPR005674">
    <property type="entry name" value="CocE/Ser_esterase"/>
</dbReference>
<sequence>MASEFGTTILKTDTCRPKGPIDPPTSTLLPAGHVKEQGNRAFQTATHFEHNHVFTLRDGIKLRADVFRPVTDAPVAAIVMWSPYGKSGTGHLGLDAAALRAGVPKAKQSGYESFEGLDPAEWVPRGYAIVNVDARGAGDSEGDLRWWGSGEGKDGHDFIEQIAIQPWCSGRVALAGNSWLAMSQWFIAAEHPPHLAAIAPLEGAADVLRETLARGGIPAVAFSKMIQSILPGRQRQEDMAAMFAQDPNRNAYWDDKRADFSKIRVPAYILGSYSTNLHTLGAFRAFEEITHDKKWFTTHTTQEWYDLYSEKRTEDLCRFFDFYLKDIQNGWEQTPPVRLSVLGFNLPHETLSLTHFPWTTPGSKTLKMHLNPDQTMTTTTQSQHSNESTVLSYQADAPTMNRDDADGELLFRYTFPEKTIVAGPSKAVLTLSAEKQDDLDIYVMLRKMDAHGRILQNINQPLSDLGVDSADDVPSVSVLKYLGPDGRLRASRRALAPELSKPWWGTLSHAGDQSVPVGNTIELEIFLWPTGMIFEAGESIVLKVAGHDMRLVDFAHLQGSFQGSNQGKHYVHLGGGRNNFVELNVV</sequence>
<dbReference type="SUPFAM" id="SSF53474">
    <property type="entry name" value="alpha/beta-Hydrolases"/>
    <property type="match status" value="1"/>
</dbReference>
<dbReference type="InterPro" id="IPR000383">
    <property type="entry name" value="Xaa-Pro-like_dom"/>
</dbReference>
<dbReference type="EMBL" id="CDMC01000004">
    <property type="protein sequence ID" value="CEL03918.1"/>
    <property type="molecule type" value="Genomic_DNA"/>
</dbReference>
<gene>
    <name evidence="3" type="ORF">ASPCAL05055</name>
</gene>
<dbReference type="OrthoDB" id="2578740at2759"/>
<dbReference type="Gene3D" id="1.10.3020.20">
    <property type="match status" value="1"/>
</dbReference>
<dbReference type="OMA" id="PWEANAD"/>
<dbReference type="GO" id="GO:0008239">
    <property type="term" value="F:dipeptidyl-peptidase activity"/>
    <property type="evidence" value="ECO:0007669"/>
    <property type="project" value="InterPro"/>
</dbReference>
<dbReference type="Pfam" id="PF02129">
    <property type="entry name" value="Peptidase_S15"/>
    <property type="match status" value="1"/>
</dbReference>
<dbReference type="AlphaFoldDB" id="A0A0U5FZU3"/>
<dbReference type="InterPro" id="IPR050585">
    <property type="entry name" value="Xaa-Pro_dipeptidyl-ppase/CocE"/>
</dbReference>
<dbReference type="InterPro" id="IPR008979">
    <property type="entry name" value="Galactose-bd-like_sf"/>
</dbReference>
<evidence type="ECO:0000313" key="4">
    <source>
        <dbReference type="Proteomes" id="UP000054771"/>
    </source>
</evidence>
<evidence type="ECO:0000256" key="1">
    <source>
        <dbReference type="ARBA" id="ARBA00022801"/>
    </source>
</evidence>
<keyword evidence="1" id="KW-0378">Hydrolase</keyword>
<organism evidence="3 4">
    <name type="scientific">Aspergillus calidoustus</name>
    <dbReference type="NCBI Taxonomy" id="454130"/>
    <lineage>
        <taxon>Eukaryota</taxon>
        <taxon>Fungi</taxon>
        <taxon>Dikarya</taxon>
        <taxon>Ascomycota</taxon>
        <taxon>Pezizomycotina</taxon>
        <taxon>Eurotiomycetes</taxon>
        <taxon>Eurotiomycetidae</taxon>
        <taxon>Eurotiales</taxon>
        <taxon>Aspergillaceae</taxon>
        <taxon>Aspergillus</taxon>
        <taxon>Aspergillus subgen. Nidulantes</taxon>
    </lineage>
</organism>
<proteinExistence type="predicted"/>
<dbReference type="SUPFAM" id="SSF49785">
    <property type="entry name" value="Galactose-binding domain-like"/>
    <property type="match status" value="1"/>
</dbReference>
<accession>A0A0U5FZU3</accession>
<reference evidence="4" key="1">
    <citation type="journal article" date="2016" name="Genome Announc.">
        <title>Draft genome sequences of fungus Aspergillus calidoustus.</title>
        <authorList>
            <person name="Horn F."/>
            <person name="Linde J."/>
            <person name="Mattern D.J."/>
            <person name="Walther G."/>
            <person name="Guthke R."/>
            <person name="Scherlach K."/>
            <person name="Martin K."/>
            <person name="Brakhage A.A."/>
            <person name="Petzke L."/>
            <person name="Valiante V."/>
        </authorList>
    </citation>
    <scope>NUCLEOTIDE SEQUENCE [LARGE SCALE GENOMIC DNA]</scope>
    <source>
        <strain evidence="4">SF006504</strain>
    </source>
</reference>
<dbReference type="SMART" id="SM00939">
    <property type="entry name" value="PepX_C"/>
    <property type="match status" value="1"/>
</dbReference>
<dbReference type="PANTHER" id="PTHR43056">
    <property type="entry name" value="PEPTIDASE S9 PROLYL OLIGOPEPTIDASE"/>
    <property type="match status" value="1"/>
</dbReference>
<evidence type="ECO:0000259" key="2">
    <source>
        <dbReference type="SMART" id="SM00939"/>
    </source>
</evidence>
<dbReference type="InterPro" id="IPR029058">
    <property type="entry name" value="AB_hydrolase_fold"/>
</dbReference>
<dbReference type="InterPro" id="IPR013736">
    <property type="entry name" value="Xaa-Pro_dipept_C"/>
</dbReference>
<dbReference type="Proteomes" id="UP000054771">
    <property type="component" value="Unassembled WGS sequence"/>
</dbReference>
<dbReference type="NCBIfam" id="TIGR00976">
    <property type="entry name" value="CocE_NonD"/>
    <property type="match status" value="1"/>
</dbReference>
<name>A0A0U5FZU3_ASPCI</name>
<dbReference type="Gene3D" id="3.40.50.1820">
    <property type="entry name" value="alpha/beta hydrolase"/>
    <property type="match status" value="1"/>
</dbReference>
<dbReference type="PANTHER" id="PTHR43056:SF10">
    <property type="entry name" value="COCE_NOND FAMILY, PUTATIVE (AFU_ORTHOLOGUE AFUA_7G00600)-RELATED"/>
    <property type="match status" value="1"/>
</dbReference>
<protein>
    <recommendedName>
        <fullName evidence="2">Xaa-Pro dipeptidyl-peptidase C-terminal domain-containing protein</fullName>
    </recommendedName>
</protein>
<dbReference type="Pfam" id="PF08530">
    <property type="entry name" value="PepX_C"/>
    <property type="match status" value="1"/>
</dbReference>
<dbReference type="STRING" id="454130.A0A0U5FZU3"/>
<evidence type="ECO:0000313" key="3">
    <source>
        <dbReference type="EMBL" id="CEL03918.1"/>
    </source>
</evidence>
<dbReference type="Gene3D" id="2.60.120.260">
    <property type="entry name" value="Galactose-binding domain-like"/>
    <property type="match status" value="1"/>
</dbReference>